<reference evidence="2" key="2">
    <citation type="submission" date="2017-02" db="UniProtKB">
        <authorList>
            <consortium name="WormBaseParasite"/>
        </authorList>
    </citation>
    <scope>IDENTIFICATION</scope>
</reference>
<reference evidence="1" key="1">
    <citation type="submission" date="2012-09" db="EMBL/GenBank/DDBJ databases">
        <authorList>
            <person name="Martin A.A."/>
        </authorList>
    </citation>
    <scope>NUCLEOTIDE SEQUENCE</scope>
</reference>
<proteinExistence type="predicted"/>
<name>A0A0K0D1F4_ANGCA</name>
<dbReference type="AlphaFoldDB" id="A0A0K0D1F4"/>
<evidence type="ECO:0000313" key="1">
    <source>
        <dbReference type="Proteomes" id="UP000035642"/>
    </source>
</evidence>
<protein>
    <submittedName>
        <fullName evidence="2">Twin-arginine translocation signal domain-containing protein</fullName>
    </submittedName>
</protein>
<organism evidence="1 2">
    <name type="scientific">Angiostrongylus cantonensis</name>
    <name type="common">Rat lungworm</name>
    <dbReference type="NCBI Taxonomy" id="6313"/>
    <lineage>
        <taxon>Eukaryota</taxon>
        <taxon>Metazoa</taxon>
        <taxon>Ecdysozoa</taxon>
        <taxon>Nematoda</taxon>
        <taxon>Chromadorea</taxon>
        <taxon>Rhabditida</taxon>
        <taxon>Rhabditina</taxon>
        <taxon>Rhabditomorpha</taxon>
        <taxon>Strongyloidea</taxon>
        <taxon>Metastrongylidae</taxon>
        <taxon>Angiostrongylus</taxon>
    </lineage>
</organism>
<dbReference type="Proteomes" id="UP000035642">
    <property type="component" value="Unassembled WGS sequence"/>
</dbReference>
<dbReference type="WBParaSite" id="ACAC_0000389901-mRNA-1">
    <property type="protein sequence ID" value="ACAC_0000389901-mRNA-1"/>
    <property type="gene ID" value="ACAC_0000389901"/>
</dbReference>
<keyword evidence="1" id="KW-1185">Reference proteome</keyword>
<accession>A0A0K0D1F4</accession>
<evidence type="ECO:0000313" key="2">
    <source>
        <dbReference type="WBParaSite" id="ACAC_0000389901-mRNA-1"/>
    </source>
</evidence>
<sequence>MASTQRNFLQSTMLTSSNVLRQQSDTTGRRARLIRDFAVEGDQPQTSQVRPADQCIDRPMFLDAWSSQNGFNEHFTLRTLSSLTLCTLAFLT</sequence>